<accession>A0A371K566</accession>
<reference evidence="1 2" key="1">
    <citation type="submission" date="2018-08" db="EMBL/GenBank/DDBJ databases">
        <title>Lysobacter sp. zong2l5, whole genome shotgun sequence.</title>
        <authorList>
            <person name="Zhang X."/>
            <person name="Feng G."/>
            <person name="Zhu H."/>
        </authorList>
    </citation>
    <scope>NUCLEOTIDE SEQUENCE [LARGE SCALE GENOMIC DNA]</scope>
    <source>
        <strain evidence="2">zong2l5</strain>
    </source>
</reference>
<dbReference type="EMBL" id="QTSU01000001">
    <property type="protein sequence ID" value="RDZ29071.1"/>
    <property type="molecule type" value="Genomic_DNA"/>
</dbReference>
<comment type="caution">
    <text evidence="1">The sequence shown here is derived from an EMBL/GenBank/DDBJ whole genome shotgun (WGS) entry which is preliminary data.</text>
</comment>
<keyword evidence="2" id="KW-1185">Reference proteome</keyword>
<sequence>MVHQIVKKWGPHVQEAYRADINEWARQMGPVFAQSPMDALQRAADARGFEAMNDALLGKAGAASAARAPVTPTAIGSPTTDLTFVPIPPCRILDTRLSGGAIAANSVRDFDVTSVADYSFQGGASGNCNGAGAAGSFYAAVINFTVVTPSTAGYITAYPLQTPRPVAATVNYSGGDISGNLAVVALEMGAAVNEMSVYSYADTHLVADLVGYYIAPTPTALQCQTVQTISTMNGSSTFTGTSPACPAGYTKTGGYCQAAAAAGRVVASYPNGLLHQCLFANEGPTAMLVTVYAECCRVPGR</sequence>
<protein>
    <submittedName>
        <fullName evidence="1">Uncharacterized protein</fullName>
    </submittedName>
</protein>
<evidence type="ECO:0000313" key="1">
    <source>
        <dbReference type="EMBL" id="RDZ29071.1"/>
    </source>
</evidence>
<dbReference type="Proteomes" id="UP000264492">
    <property type="component" value="Unassembled WGS sequence"/>
</dbReference>
<dbReference type="AlphaFoldDB" id="A0A371K566"/>
<proteinExistence type="predicted"/>
<organism evidence="1 2">
    <name type="scientific">Lysobacter silvisoli</name>
    <dbReference type="NCBI Taxonomy" id="2293254"/>
    <lineage>
        <taxon>Bacteria</taxon>
        <taxon>Pseudomonadati</taxon>
        <taxon>Pseudomonadota</taxon>
        <taxon>Gammaproteobacteria</taxon>
        <taxon>Lysobacterales</taxon>
        <taxon>Lysobacteraceae</taxon>
        <taxon>Lysobacter</taxon>
    </lineage>
</organism>
<evidence type="ECO:0000313" key="2">
    <source>
        <dbReference type="Proteomes" id="UP000264492"/>
    </source>
</evidence>
<name>A0A371K566_9GAMM</name>
<gene>
    <name evidence="1" type="ORF">DX914_08230</name>
</gene>